<reference evidence="2" key="1">
    <citation type="submission" date="2019-05" db="EMBL/GenBank/DDBJ databases">
        <title>Annotation for the trematode Fasciolopsis buski.</title>
        <authorList>
            <person name="Choi Y.-J."/>
        </authorList>
    </citation>
    <scope>NUCLEOTIDE SEQUENCE</scope>
    <source>
        <strain evidence="2">HT</strain>
        <tissue evidence="2">Whole worm</tissue>
    </source>
</reference>
<proteinExistence type="predicted"/>
<accession>A0A8E0VH78</accession>
<feature type="compositionally biased region" description="Polar residues" evidence="1">
    <location>
        <begin position="1"/>
        <end position="11"/>
    </location>
</feature>
<dbReference type="AlphaFoldDB" id="A0A8E0VH78"/>
<gene>
    <name evidence="2" type="ORF">FBUS_02294</name>
</gene>
<feature type="region of interest" description="Disordered" evidence="1">
    <location>
        <begin position="1"/>
        <end position="20"/>
    </location>
</feature>
<evidence type="ECO:0000256" key="1">
    <source>
        <dbReference type="SAM" id="MobiDB-lite"/>
    </source>
</evidence>
<sequence>MSPREQPQTDPFQLPDFSADDSAFLSANEADTTTFSELAELRATSDVDDLISLDARSEDNWLSQETFRSSEL</sequence>
<comment type="caution">
    <text evidence="2">The sequence shown here is derived from an EMBL/GenBank/DDBJ whole genome shotgun (WGS) entry which is preliminary data.</text>
</comment>
<protein>
    <submittedName>
        <fullName evidence="2">Uncharacterized protein</fullName>
    </submittedName>
</protein>
<dbReference type="EMBL" id="LUCM01004935">
    <property type="protein sequence ID" value="KAA0193586.1"/>
    <property type="molecule type" value="Genomic_DNA"/>
</dbReference>
<evidence type="ECO:0000313" key="2">
    <source>
        <dbReference type="EMBL" id="KAA0193586.1"/>
    </source>
</evidence>
<dbReference type="Proteomes" id="UP000728185">
    <property type="component" value="Unassembled WGS sequence"/>
</dbReference>
<name>A0A8E0VH78_9TREM</name>
<evidence type="ECO:0000313" key="3">
    <source>
        <dbReference type="Proteomes" id="UP000728185"/>
    </source>
</evidence>
<keyword evidence="3" id="KW-1185">Reference proteome</keyword>
<organism evidence="2 3">
    <name type="scientific">Fasciolopsis buskii</name>
    <dbReference type="NCBI Taxonomy" id="27845"/>
    <lineage>
        <taxon>Eukaryota</taxon>
        <taxon>Metazoa</taxon>
        <taxon>Spiralia</taxon>
        <taxon>Lophotrochozoa</taxon>
        <taxon>Platyhelminthes</taxon>
        <taxon>Trematoda</taxon>
        <taxon>Digenea</taxon>
        <taxon>Plagiorchiida</taxon>
        <taxon>Echinostomata</taxon>
        <taxon>Echinostomatoidea</taxon>
        <taxon>Fasciolidae</taxon>
        <taxon>Fasciolopsis</taxon>
    </lineage>
</organism>